<sequence length="55" mass="6635">MNVQKIKKEITQMKTSLAFLEERLKAIQQNCDHRFDGDQYSEKCLKCYKVNVLYY</sequence>
<dbReference type="AlphaFoldDB" id="A0A6H1P559"/>
<dbReference type="EMBL" id="CP051128">
    <property type="protein sequence ID" value="QIZ08683.1"/>
    <property type="molecule type" value="Genomic_DNA"/>
</dbReference>
<accession>A0A6H1P559</accession>
<dbReference type="GO" id="GO:0008233">
    <property type="term" value="F:peptidase activity"/>
    <property type="evidence" value="ECO:0007669"/>
    <property type="project" value="UniProtKB-KW"/>
</dbReference>
<gene>
    <name evidence="2" type="ORF">HFZ78_19905</name>
</gene>
<organism evidence="2 3">
    <name type="scientific">Priestia megaterium</name>
    <name type="common">Bacillus megaterium</name>
    <dbReference type="NCBI Taxonomy" id="1404"/>
    <lineage>
        <taxon>Bacteria</taxon>
        <taxon>Bacillati</taxon>
        <taxon>Bacillota</taxon>
        <taxon>Bacilli</taxon>
        <taxon>Bacillales</taxon>
        <taxon>Bacillaceae</taxon>
        <taxon>Priestia</taxon>
    </lineage>
</organism>
<reference evidence="2 3" key="1">
    <citation type="submission" date="2020-04" db="EMBL/GenBank/DDBJ databases">
        <title>Genome-Wide Identification of 5-Methylcytosine Sites in Bacterial Genomes By High-Throughput Sequencing of MspJI Restriction Fragments.</title>
        <authorList>
            <person name="Wu V."/>
        </authorList>
    </citation>
    <scope>NUCLEOTIDE SEQUENCE [LARGE SCALE GENOMIC DNA]</scope>
    <source>
        <strain evidence="2 3">S2</strain>
    </source>
</reference>
<evidence type="ECO:0000313" key="2">
    <source>
        <dbReference type="EMBL" id="QIZ08683.1"/>
    </source>
</evidence>
<evidence type="ECO:0000313" key="3">
    <source>
        <dbReference type="Proteomes" id="UP000501868"/>
    </source>
</evidence>
<evidence type="ECO:0000256" key="1">
    <source>
        <dbReference type="SAM" id="Coils"/>
    </source>
</evidence>
<feature type="coiled-coil region" evidence="1">
    <location>
        <begin position="3"/>
        <end position="30"/>
    </location>
</feature>
<proteinExistence type="predicted"/>
<name>A0A6H1P559_PRIMG</name>
<keyword evidence="2" id="KW-0645">Protease</keyword>
<dbReference type="GO" id="GO:0006508">
    <property type="term" value="P:proteolysis"/>
    <property type="evidence" value="ECO:0007669"/>
    <property type="project" value="UniProtKB-KW"/>
</dbReference>
<keyword evidence="2" id="KW-0378">Hydrolase</keyword>
<protein>
    <submittedName>
        <fullName evidence="2">Serine protease</fullName>
    </submittedName>
</protein>
<keyword evidence="1" id="KW-0175">Coiled coil</keyword>
<reference evidence="2 3" key="2">
    <citation type="submission" date="2020-04" db="EMBL/GenBank/DDBJ databases">
        <authorList>
            <person name="Fomenkov A."/>
            <person name="Anton B.P."/>
            <person name="Roberts R.J."/>
        </authorList>
    </citation>
    <scope>NUCLEOTIDE SEQUENCE [LARGE SCALE GENOMIC DNA]</scope>
    <source>
        <strain evidence="2 3">S2</strain>
    </source>
</reference>
<dbReference type="Proteomes" id="UP000501868">
    <property type="component" value="Chromosome"/>
</dbReference>